<evidence type="ECO:0000256" key="1">
    <source>
        <dbReference type="ARBA" id="ARBA00023235"/>
    </source>
</evidence>
<accession>A0A6B2KUP4</accession>
<dbReference type="InterPro" id="IPR013022">
    <property type="entry name" value="Xyl_isomerase-like_TIM-brl"/>
</dbReference>
<keyword evidence="1 2" id="KW-0413">Isomerase</keyword>
<dbReference type="GO" id="GO:0008903">
    <property type="term" value="F:hydroxypyruvate isomerase activity"/>
    <property type="evidence" value="ECO:0007669"/>
    <property type="project" value="TreeGrafter"/>
</dbReference>
<sequence>MLKLSANLSTLMTSLPLAERWAQAAGAGFAAVEIQFPYEAGLAEIRRLRDTHRLPLALINVPAGDLMAGGAGLAAHPARIREFADALDTACRWTETLTVPAVNVLAGRLPAGVDPRHAMDTLCDNLALAAARLADAGARCTFEAINRYDMPGFLIDSTAAMLAVQERVGHANLWWQYDVYHMARMGEDVLADLAAYWPRIGHLQFADTPARGAPGSGDFPFGKLWPLIAQLPYPFYSGAEYRSTADGFKWFHALSQIDFHQRN</sequence>
<comment type="caution">
    <text evidence="5">The sequence shown here is derived from an EMBL/GenBank/DDBJ whole genome shotgun (WGS) entry which is preliminary data.</text>
</comment>
<protein>
    <submittedName>
        <fullName evidence="5">TIM barrel protein</fullName>
    </submittedName>
</protein>
<dbReference type="Pfam" id="PF01261">
    <property type="entry name" value="AP_endonuc_2"/>
    <property type="match status" value="1"/>
</dbReference>
<dbReference type="RefSeq" id="WP_163316970.1">
    <property type="nucleotide sequence ID" value="NZ_JAAGAA010000012.1"/>
</dbReference>
<dbReference type="Proteomes" id="UP000482578">
    <property type="component" value="Unassembled WGS sequence"/>
</dbReference>
<feature type="domain" description="Xylose isomerase-like TIM barrel" evidence="4">
    <location>
        <begin position="22"/>
        <end position="243"/>
    </location>
</feature>
<comment type="similarity">
    <text evidence="2">Belongs to the hyi family.</text>
</comment>
<dbReference type="AlphaFoldDB" id="A0A6B2KUP4"/>
<reference evidence="5 6" key="1">
    <citation type="submission" date="2020-02" db="EMBL/GenBank/DDBJ databases">
        <authorList>
            <person name="Yang Z."/>
        </authorList>
    </citation>
    <scope>NUCLEOTIDE SEQUENCE [LARGE SCALE GENOMIC DNA]</scope>
    <source>
        <strain evidence="5 6">HX-7-9</strain>
    </source>
</reference>
<dbReference type="InterPro" id="IPR050417">
    <property type="entry name" value="Sugar_Epim/Isomerase"/>
</dbReference>
<organism evidence="5 6">
    <name type="scientific">Crenobacter caeni</name>
    <dbReference type="NCBI Taxonomy" id="2705474"/>
    <lineage>
        <taxon>Bacteria</taxon>
        <taxon>Pseudomonadati</taxon>
        <taxon>Pseudomonadota</taxon>
        <taxon>Betaproteobacteria</taxon>
        <taxon>Neisseriales</taxon>
        <taxon>Neisseriaceae</taxon>
        <taxon>Crenobacter</taxon>
    </lineage>
</organism>
<dbReference type="InterPro" id="IPR026040">
    <property type="entry name" value="HyI-like"/>
</dbReference>
<evidence type="ECO:0000259" key="4">
    <source>
        <dbReference type="Pfam" id="PF01261"/>
    </source>
</evidence>
<name>A0A6B2KUP4_9NEIS</name>
<dbReference type="PIRSF" id="PIRSF006241">
    <property type="entry name" value="HyI"/>
    <property type="match status" value="1"/>
</dbReference>
<keyword evidence="6" id="KW-1185">Reference proteome</keyword>
<dbReference type="PANTHER" id="PTHR43489">
    <property type="entry name" value="ISOMERASE"/>
    <property type="match status" value="1"/>
</dbReference>
<evidence type="ECO:0000313" key="6">
    <source>
        <dbReference type="Proteomes" id="UP000482578"/>
    </source>
</evidence>
<evidence type="ECO:0000313" key="5">
    <source>
        <dbReference type="EMBL" id="NDV13733.1"/>
    </source>
</evidence>
<evidence type="ECO:0000256" key="3">
    <source>
        <dbReference type="PIRSR" id="PIRSR006241-50"/>
    </source>
</evidence>
<dbReference type="PANTHER" id="PTHR43489:SF6">
    <property type="entry name" value="HYDROXYPYRUVATE ISOMERASE-RELATED"/>
    <property type="match status" value="1"/>
</dbReference>
<dbReference type="Gene3D" id="3.20.20.150">
    <property type="entry name" value="Divalent-metal-dependent TIM barrel enzymes"/>
    <property type="match status" value="1"/>
</dbReference>
<dbReference type="InterPro" id="IPR036237">
    <property type="entry name" value="Xyl_isomerase-like_sf"/>
</dbReference>
<feature type="active site" description="Proton donor/acceptor" evidence="3">
    <location>
        <position position="143"/>
    </location>
</feature>
<dbReference type="EMBL" id="JAAGAA010000012">
    <property type="protein sequence ID" value="NDV13733.1"/>
    <property type="molecule type" value="Genomic_DNA"/>
</dbReference>
<proteinExistence type="inferred from homology"/>
<feature type="active site" description="Proton donor/acceptor" evidence="3">
    <location>
        <position position="240"/>
    </location>
</feature>
<evidence type="ECO:0000256" key="2">
    <source>
        <dbReference type="PIRNR" id="PIRNR006241"/>
    </source>
</evidence>
<gene>
    <name evidence="5" type="ORF">GZH52_13180</name>
</gene>
<dbReference type="GO" id="GO:0046487">
    <property type="term" value="P:glyoxylate metabolic process"/>
    <property type="evidence" value="ECO:0007669"/>
    <property type="project" value="TreeGrafter"/>
</dbReference>
<dbReference type="SUPFAM" id="SSF51658">
    <property type="entry name" value="Xylose isomerase-like"/>
    <property type="match status" value="1"/>
</dbReference>